<dbReference type="PANTHER" id="PTHR42643:SF33">
    <property type="entry name" value="GLUTAMATE RECEPTOR 2-LIKE PROTEIN"/>
    <property type="match status" value="1"/>
</dbReference>
<dbReference type="PANTHER" id="PTHR42643">
    <property type="entry name" value="IONOTROPIC RECEPTOR 20A-RELATED"/>
    <property type="match status" value="1"/>
</dbReference>
<evidence type="ECO:0000256" key="2">
    <source>
        <dbReference type="ARBA" id="ARBA00022475"/>
    </source>
</evidence>
<feature type="transmembrane region" description="Helical" evidence="8">
    <location>
        <begin position="205"/>
        <end position="232"/>
    </location>
</feature>
<evidence type="ECO:0000256" key="5">
    <source>
        <dbReference type="ARBA" id="ARBA00023136"/>
    </source>
</evidence>
<evidence type="ECO:0000259" key="9">
    <source>
        <dbReference type="Pfam" id="PF24576"/>
    </source>
</evidence>
<comment type="subcellular location">
    <subcellularLocation>
        <location evidence="1">Cell membrane</location>
        <topology evidence="1">Multi-pass membrane protein</topology>
    </subcellularLocation>
</comment>
<evidence type="ECO:0000256" key="6">
    <source>
        <dbReference type="ARBA" id="ARBA00023170"/>
    </source>
</evidence>
<dbReference type="AlphaFoldDB" id="A0A7R9DG66"/>
<dbReference type="Pfam" id="PF24576">
    <property type="entry name" value="IR75A_N"/>
    <property type="match status" value="1"/>
</dbReference>
<evidence type="ECO:0000256" key="8">
    <source>
        <dbReference type="SAM" id="Phobius"/>
    </source>
</evidence>
<evidence type="ECO:0000256" key="3">
    <source>
        <dbReference type="ARBA" id="ARBA00022692"/>
    </source>
</evidence>
<dbReference type="SUPFAM" id="SSF53850">
    <property type="entry name" value="Periplasmic binding protein-like II"/>
    <property type="match status" value="1"/>
</dbReference>
<keyword evidence="6" id="KW-0675">Receptor</keyword>
<feature type="transmembrane region" description="Helical" evidence="8">
    <location>
        <begin position="524"/>
        <end position="545"/>
    </location>
</feature>
<protein>
    <recommendedName>
        <fullName evidence="9">Ionotropic receptor 75a N-terminal domain-containing protein</fullName>
    </recommendedName>
</protein>
<proteinExistence type="predicted"/>
<evidence type="ECO:0000313" key="10">
    <source>
        <dbReference type="EMBL" id="CAD7412907.1"/>
    </source>
</evidence>
<accession>A0A7R9DG66</accession>
<gene>
    <name evidence="10" type="ORF">TCEB3V08_LOCUS11563</name>
</gene>
<dbReference type="EMBL" id="OC323264">
    <property type="protein sequence ID" value="CAD7412907.1"/>
    <property type="molecule type" value="Genomic_DNA"/>
</dbReference>
<keyword evidence="4 8" id="KW-1133">Transmembrane helix</keyword>
<reference evidence="10" key="1">
    <citation type="submission" date="2020-11" db="EMBL/GenBank/DDBJ databases">
        <authorList>
            <person name="Tran Van P."/>
        </authorList>
    </citation>
    <scope>NUCLEOTIDE SEQUENCE</scope>
</reference>
<organism evidence="10">
    <name type="scientific">Timema cristinae</name>
    <name type="common">Walking stick</name>
    <dbReference type="NCBI Taxonomy" id="61476"/>
    <lineage>
        <taxon>Eukaryota</taxon>
        <taxon>Metazoa</taxon>
        <taxon>Ecdysozoa</taxon>
        <taxon>Arthropoda</taxon>
        <taxon>Hexapoda</taxon>
        <taxon>Insecta</taxon>
        <taxon>Pterygota</taxon>
        <taxon>Neoptera</taxon>
        <taxon>Polyneoptera</taxon>
        <taxon>Phasmatodea</taxon>
        <taxon>Timematodea</taxon>
        <taxon>Timematoidea</taxon>
        <taxon>Timematidae</taxon>
        <taxon>Timema</taxon>
    </lineage>
</organism>
<dbReference type="InterPro" id="IPR052192">
    <property type="entry name" value="Insect_Ionotropic_Sensory_Rcpt"/>
</dbReference>
<sequence length="602" mass="68118">MPGQVVGRGDVNCLKETLSLLDVFIDSQITISIRTANRSFVLAEVFKRGVGQPLVFSLLGHWTEGKGVQMTVPLAVSTRRINLHRTQINATMVILNNDTLDHLWDGYDTHIDPNTKLNIVLIYDSMNMMNASIGLTTAGLWGYATNGSWNGMVGYLQRNESEIGFTGLFTTVDRLRVLEYIAMTTPTRAVFIFRKPPLSLVSNVFILPLSTGVWLSSSCLVVICGGLLYAALRWERRRNKGGSEDQDLEEYIGALGVDKEVSWSDVVLLSLGAVCQQGEHILRKYIRALGDDKEVSWSDLTLISLDVCLQGEHILRKYIRELGDDKEVSWSDLTLLSLDICLHGEHILRKYIRELGDDKEVSWSDLTLLSLDVGLQCEHMLRKYIRELGDDKEVSWSDLTLLPLDVCLQSEHILRKYIRELGDDKEVSWSDLTLLSLDVCLQGEHILRKYIRELGDDKEVSWSDLTLLSLDVCLQSEHILRKYIRELGDDKEVSWSDLTLLSLDVCLQGSTTESHGTPGRIISLLMFIAVMFLYTSYSANIVALLQSTTDSIRSLEDLLYGRLELGVDDNYVYRYYFQNATEPLRKAIYEKKIASPGVKPRF</sequence>
<dbReference type="Gene3D" id="3.40.190.10">
    <property type="entry name" value="Periplasmic binding protein-like II"/>
    <property type="match status" value="1"/>
</dbReference>
<keyword evidence="3 8" id="KW-0812">Transmembrane</keyword>
<feature type="domain" description="Ionotropic receptor 75a N-terminal" evidence="9">
    <location>
        <begin position="13"/>
        <end position="92"/>
    </location>
</feature>
<evidence type="ECO:0000256" key="7">
    <source>
        <dbReference type="ARBA" id="ARBA00023180"/>
    </source>
</evidence>
<keyword evidence="7" id="KW-0325">Glycoprotein</keyword>
<evidence type="ECO:0000256" key="1">
    <source>
        <dbReference type="ARBA" id="ARBA00004651"/>
    </source>
</evidence>
<dbReference type="GO" id="GO:0005886">
    <property type="term" value="C:plasma membrane"/>
    <property type="evidence" value="ECO:0007669"/>
    <property type="project" value="UniProtKB-SubCell"/>
</dbReference>
<evidence type="ECO:0000256" key="4">
    <source>
        <dbReference type="ARBA" id="ARBA00022989"/>
    </source>
</evidence>
<name>A0A7R9DG66_TIMCR</name>
<keyword evidence="5 8" id="KW-0472">Membrane</keyword>
<dbReference type="Gene3D" id="1.10.287.70">
    <property type="match status" value="2"/>
</dbReference>
<dbReference type="InterPro" id="IPR057074">
    <property type="entry name" value="IR75A_N"/>
</dbReference>
<keyword evidence="2" id="KW-1003">Cell membrane</keyword>